<evidence type="ECO:0000256" key="3">
    <source>
        <dbReference type="ARBA" id="ARBA00012438"/>
    </source>
</evidence>
<dbReference type="Pfam" id="PF00512">
    <property type="entry name" value="HisKA"/>
    <property type="match status" value="1"/>
</dbReference>
<dbReference type="InterPro" id="IPR005467">
    <property type="entry name" value="His_kinase_dom"/>
</dbReference>
<dbReference type="CDD" id="cd06225">
    <property type="entry name" value="HAMP"/>
    <property type="match status" value="1"/>
</dbReference>
<dbReference type="CDD" id="cd00075">
    <property type="entry name" value="HATPase"/>
    <property type="match status" value="1"/>
</dbReference>
<feature type="domain" description="HAMP" evidence="15">
    <location>
        <begin position="186"/>
        <end position="239"/>
    </location>
</feature>
<keyword evidence="4" id="KW-0597">Phosphoprotein</keyword>
<feature type="transmembrane region" description="Helical" evidence="12">
    <location>
        <begin position="163"/>
        <end position="185"/>
    </location>
</feature>
<evidence type="ECO:0000256" key="7">
    <source>
        <dbReference type="ARBA" id="ARBA00022777"/>
    </source>
</evidence>
<accession>A0ABU2S1S8</accession>
<comment type="caution">
    <text evidence="16">The sequence shown here is derived from an EMBL/GenBank/DDBJ whole genome shotgun (WGS) entry which is preliminary data.</text>
</comment>
<evidence type="ECO:0000256" key="13">
    <source>
        <dbReference type="SAM" id="SignalP"/>
    </source>
</evidence>
<keyword evidence="9" id="KW-0902">Two-component regulatory system</keyword>
<dbReference type="PROSITE" id="PS50885">
    <property type="entry name" value="HAMP"/>
    <property type="match status" value="1"/>
</dbReference>
<feature type="region of interest" description="Disordered" evidence="11">
    <location>
        <begin position="462"/>
        <end position="490"/>
    </location>
</feature>
<dbReference type="InterPro" id="IPR036890">
    <property type="entry name" value="HATPase_C_sf"/>
</dbReference>
<dbReference type="Gene3D" id="1.10.287.130">
    <property type="match status" value="1"/>
</dbReference>
<sequence>MTLRTRLVLITAALSALALLAANAAGIVLLRTYLTDRVDERFAAAGEAAGEAAGGVTADRLASLVNADRESRELLGDRFGDDSRIYVFGADGAPLAAVPAAEAPGGPRLPPAGELRARAGGPFTVPGRGGGASWRVDAGTAEDGALVVTAFSLAQVDATVNRLLIIDAAVLCVVLLLLAAAAWVIRLGLRPLTRIEATAGRITGGDLARRVRGAHPGTEPGRLGLAMNAMLDRVESEITARRASEQRLRRFLSDASHELRTPLTSIRGFAELARRGGDTGQALARIEAEATRMGVLVADLLLARLDEQPRLGRAPVDLLALAADLVGVARVQAPERAISLTGHGLGGDRPEPVTVAGDALRLRQIVGNLLTNALRHTPPGAAVTLRVGRAGDAAVVEVADTGPGIPPEHVPRIFDRLYRVRAGADGGAGLGLPIAAALAQAHGGRVDVETAVGQGTTFRLTLPLTGRDGAGAPHTVRSAPPSTGTTAPVT</sequence>
<dbReference type="SMART" id="SM00387">
    <property type="entry name" value="HATPase_c"/>
    <property type="match status" value="1"/>
</dbReference>
<dbReference type="Gene3D" id="3.30.565.10">
    <property type="entry name" value="Histidine kinase-like ATPase, C-terminal domain"/>
    <property type="match status" value="1"/>
</dbReference>
<dbReference type="Proteomes" id="UP001183615">
    <property type="component" value="Unassembled WGS sequence"/>
</dbReference>
<reference evidence="17" key="1">
    <citation type="submission" date="2023-07" db="EMBL/GenBank/DDBJ databases">
        <title>30 novel species of actinomycetes from the DSMZ collection.</title>
        <authorList>
            <person name="Nouioui I."/>
        </authorList>
    </citation>
    <scope>NUCLEOTIDE SEQUENCE [LARGE SCALE GENOMIC DNA]</scope>
    <source>
        <strain evidence="17">DSM 41886</strain>
    </source>
</reference>
<evidence type="ECO:0000313" key="17">
    <source>
        <dbReference type="Proteomes" id="UP001183615"/>
    </source>
</evidence>
<dbReference type="SMART" id="SM00304">
    <property type="entry name" value="HAMP"/>
    <property type="match status" value="1"/>
</dbReference>
<dbReference type="InterPro" id="IPR004358">
    <property type="entry name" value="Sig_transdc_His_kin-like_C"/>
</dbReference>
<comment type="subcellular location">
    <subcellularLocation>
        <location evidence="2">Cell membrane</location>
    </subcellularLocation>
</comment>
<dbReference type="SUPFAM" id="SSF158472">
    <property type="entry name" value="HAMP domain-like"/>
    <property type="match status" value="1"/>
</dbReference>
<dbReference type="RefSeq" id="WP_311616298.1">
    <property type="nucleotide sequence ID" value="NZ_JAVREV010000002.1"/>
</dbReference>
<dbReference type="InterPro" id="IPR036097">
    <property type="entry name" value="HisK_dim/P_sf"/>
</dbReference>
<evidence type="ECO:0000256" key="5">
    <source>
        <dbReference type="ARBA" id="ARBA00022679"/>
    </source>
</evidence>
<proteinExistence type="predicted"/>
<keyword evidence="17" id="KW-1185">Reference proteome</keyword>
<feature type="signal peptide" evidence="13">
    <location>
        <begin position="1"/>
        <end position="24"/>
    </location>
</feature>
<dbReference type="EC" id="2.7.13.3" evidence="3"/>
<dbReference type="PRINTS" id="PR00344">
    <property type="entry name" value="BCTRLSENSOR"/>
</dbReference>
<evidence type="ECO:0000256" key="12">
    <source>
        <dbReference type="SAM" id="Phobius"/>
    </source>
</evidence>
<evidence type="ECO:0000256" key="8">
    <source>
        <dbReference type="ARBA" id="ARBA00022989"/>
    </source>
</evidence>
<dbReference type="Pfam" id="PF00672">
    <property type="entry name" value="HAMP"/>
    <property type="match status" value="1"/>
</dbReference>
<evidence type="ECO:0000313" key="16">
    <source>
        <dbReference type="EMBL" id="MDT0442040.1"/>
    </source>
</evidence>
<evidence type="ECO:0000256" key="9">
    <source>
        <dbReference type="ARBA" id="ARBA00023012"/>
    </source>
</evidence>
<dbReference type="SMART" id="SM00388">
    <property type="entry name" value="HisKA"/>
    <property type="match status" value="1"/>
</dbReference>
<dbReference type="InterPro" id="IPR050428">
    <property type="entry name" value="TCS_sensor_his_kinase"/>
</dbReference>
<dbReference type="CDD" id="cd00082">
    <property type="entry name" value="HisKA"/>
    <property type="match status" value="1"/>
</dbReference>
<keyword evidence="13" id="KW-0732">Signal</keyword>
<dbReference type="InterPro" id="IPR003660">
    <property type="entry name" value="HAMP_dom"/>
</dbReference>
<dbReference type="GO" id="GO:0016301">
    <property type="term" value="F:kinase activity"/>
    <property type="evidence" value="ECO:0007669"/>
    <property type="project" value="UniProtKB-KW"/>
</dbReference>
<dbReference type="InterPro" id="IPR003661">
    <property type="entry name" value="HisK_dim/P_dom"/>
</dbReference>
<evidence type="ECO:0000256" key="10">
    <source>
        <dbReference type="ARBA" id="ARBA00023136"/>
    </source>
</evidence>
<name>A0ABU2S1S8_9ACTN</name>
<feature type="domain" description="Histidine kinase" evidence="14">
    <location>
        <begin position="254"/>
        <end position="466"/>
    </location>
</feature>
<evidence type="ECO:0000256" key="6">
    <source>
        <dbReference type="ARBA" id="ARBA00022692"/>
    </source>
</evidence>
<dbReference type="SUPFAM" id="SSF55874">
    <property type="entry name" value="ATPase domain of HSP90 chaperone/DNA topoisomerase II/histidine kinase"/>
    <property type="match status" value="1"/>
</dbReference>
<comment type="catalytic activity">
    <reaction evidence="1">
        <text>ATP + protein L-histidine = ADP + protein N-phospho-L-histidine.</text>
        <dbReference type="EC" id="2.7.13.3"/>
    </reaction>
</comment>
<keyword evidence="5" id="KW-0808">Transferase</keyword>
<keyword evidence="6 12" id="KW-0812">Transmembrane</keyword>
<dbReference type="SUPFAM" id="SSF47384">
    <property type="entry name" value="Homodimeric domain of signal transducing histidine kinase"/>
    <property type="match status" value="1"/>
</dbReference>
<feature type="chain" id="PRO_5045882343" description="histidine kinase" evidence="13">
    <location>
        <begin position="25"/>
        <end position="490"/>
    </location>
</feature>
<dbReference type="PROSITE" id="PS50109">
    <property type="entry name" value="HIS_KIN"/>
    <property type="match status" value="1"/>
</dbReference>
<dbReference type="EMBL" id="JAVREV010000002">
    <property type="protein sequence ID" value="MDT0442040.1"/>
    <property type="molecule type" value="Genomic_DNA"/>
</dbReference>
<dbReference type="PANTHER" id="PTHR45436:SF5">
    <property type="entry name" value="SENSOR HISTIDINE KINASE TRCS"/>
    <property type="match status" value="1"/>
</dbReference>
<dbReference type="Pfam" id="PF02518">
    <property type="entry name" value="HATPase_c"/>
    <property type="match status" value="1"/>
</dbReference>
<protein>
    <recommendedName>
        <fullName evidence="3">histidine kinase</fullName>
        <ecNumber evidence="3">2.7.13.3</ecNumber>
    </recommendedName>
</protein>
<evidence type="ECO:0000256" key="1">
    <source>
        <dbReference type="ARBA" id="ARBA00000085"/>
    </source>
</evidence>
<organism evidence="16 17">
    <name type="scientific">Streptomyces johnsoniae</name>
    <dbReference type="NCBI Taxonomy" id="3075532"/>
    <lineage>
        <taxon>Bacteria</taxon>
        <taxon>Bacillati</taxon>
        <taxon>Actinomycetota</taxon>
        <taxon>Actinomycetes</taxon>
        <taxon>Kitasatosporales</taxon>
        <taxon>Streptomycetaceae</taxon>
        <taxon>Streptomyces</taxon>
    </lineage>
</organism>
<evidence type="ECO:0000259" key="15">
    <source>
        <dbReference type="PROSITE" id="PS50885"/>
    </source>
</evidence>
<dbReference type="InterPro" id="IPR003594">
    <property type="entry name" value="HATPase_dom"/>
</dbReference>
<evidence type="ECO:0000256" key="2">
    <source>
        <dbReference type="ARBA" id="ARBA00004236"/>
    </source>
</evidence>
<gene>
    <name evidence="16" type="ORF">RM779_05420</name>
</gene>
<dbReference type="PANTHER" id="PTHR45436">
    <property type="entry name" value="SENSOR HISTIDINE KINASE YKOH"/>
    <property type="match status" value="1"/>
</dbReference>
<dbReference type="Gene3D" id="6.10.340.10">
    <property type="match status" value="1"/>
</dbReference>
<evidence type="ECO:0000259" key="14">
    <source>
        <dbReference type="PROSITE" id="PS50109"/>
    </source>
</evidence>
<keyword evidence="8 12" id="KW-1133">Transmembrane helix</keyword>
<evidence type="ECO:0000256" key="4">
    <source>
        <dbReference type="ARBA" id="ARBA00022553"/>
    </source>
</evidence>
<evidence type="ECO:0000256" key="11">
    <source>
        <dbReference type="SAM" id="MobiDB-lite"/>
    </source>
</evidence>
<feature type="compositionally biased region" description="Polar residues" evidence="11">
    <location>
        <begin position="480"/>
        <end position="490"/>
    </location>
</feature>
<keyword evidence="7 16" id="KW-0418">Kinase</keyword>
<keyword evidence="10 12" id="KW-0472">Membrane</keyword>